<keyword evidence="3" id="KW-1185">Reference proteome</keyword>
<evidence type="ECO:0000313" key="2">
    <source>
        <dbReference type="EMBL" id="MCE2055442.1"/>
    </source>
</evidence>
<evidence type="ECO:0000256" key="1">
    <source>
        <dbReference type="SAM" id="SignalP"/>
    </source>
</evidence>
<protein>
    <submittedName>
        <fullName evidence="2">Uncharacterized protein</fullName>
    </submittedName>
</protein>
<accession>A0ABS8W3G2</accession>
<feature type="chain" id="PRO_5045212329" evidence="1">
    <location>
        <begin position="23"/>
        <end position="61"/>
    </location>
</feature>
<keyword evidence="1" id="KW-0732">Signal</keyword>
<organism evidence="2 3">
    <name type="scientific">Datura stramonium</name>
    <name type="common">Jimsonweed</name>
    <name type="synonym">Common thornapple</name>
    <dbReference type="NCBI Taxonomy" id="4076"/>
    <lineage>
        <taxon>Eukaryota</taxon>
        <taxon>Viridiplantae</taxon>
        <taxon>Streptophyta</taxon>
        <taxon>Embryophyta</taxon>
        <taxon>Tracheophyta</taxon>
        <taxon>Spermatophyta</taxon>
        <taxon>Magnoliopsida</taxon>
        <taxon>eudicotyledons</taxon>
        <taxon>Gunneridae</taxon>
        <taxon>Pentapetalae</taxon>
        <taxon>asterids</taxon>
        <taxon>lamiids</taxon>
        <taxon>Solanales</taxon>
        <taxon>Solanaceae</taxon>
        <taxon>Solanoideae</taxon>
        <taxon>Datureae</taxon>
        <taxon>Datura</taxon>
    </lineage>
</organism>
<sequence>LVSIRLFLNLTWLIHVLTPLLAKGATLSYNVASGTNSTPADEPPDGVGQLKLFIKPFYLRG</sequence>
<proteinExistence type="predicted"/>
<name>A0ABS8W3G2_DATST</name>
<comment type="caution">
    <text evidence="2">The sequence shown here is derived from an EMBL/GenBank/DDBJ whole genome shotgun (WGS) entry which is preliminary data.</text>
</comment>
<dbReference type="EMBL" id="JACEIK010006292">
    <property type="protein sequence ID" value="MCE2055442.1"/>
    <property type="molecule type" value="Genomic_DNA"/>
</dbReference>
<reference evidence="2 3" key="1">
    <citation type="journal article" date="2021" name="BMC Genomics">
        <title>Datura genome reveals duplications of psychoactive alkaloid biosynthetic genes and high mutation rate following tissue culture.</title>
        <authorList>
            <person name="Rajewski A."/>
            <person name="Carter-House D."/>
            <person name="Stajich J."/>
            <person name="Litt A."/>
        </authorList>
    </citation>
    <scope>NUCLEOTIDE SEQUENCE [LARGE SCALE GENOMIC DNA]</scope>
    <source>
        <strain evidence="2">AR-01</strain>
    </source>
</reference>
<feature type="signal peptide" evidence="1">
    <location>
        <begin position="1"/>
        <end position="22"/>
    </location>
</feature>
<gene>
    <name evidence="2" type="ORF">HAX54_042578</name>
</gene>
<dbReference type="Proteomes" id="UP000823775">
    <property type="component" value="Unassembled WGS sequence"/>
</dbReference>
<feature type="non-terminal residue" evidence="2">
    <location>
        <position position="1"/>
    </location>
</feature>
<evidence type="ECO:0000313" key="3">
    <source>
        <dbReference type="Proteomes" id="UP000823775"/>
    </source>
</evidence>